<organism evidence="3 4">
    <name type="scientific">Neoroseomonas soli</name>
    <dbReference type="NCBI Taxonomy" id="1081025"/>
    <lineage>
        <taxon>Bacteria</taxon>
        <taxon>Pseudomonadati</taxon>
        <taxon>Pseudomonadota</taxon>
        <taxon>Alphaproteobacteria</taxon>
        <taxon>Acetobacterales</taxon>
        <taxon>Acetobacteraceae</taxon>
        <taxon>Neoroseomonas</taxon>
    </lineage>
</organism>
<evidence type="ECO:0000313" key="4">
    <source>
        <dbReference type="Proteomes" id="UP001138751"/>
    </source>
</evidence>
<feature type="chain" id="PRO_5040796458" description="YMGG-like Gly-zipper domain-containing protein" evidence="1">
    <location>
        <begin position="19"/>
        <end position="84"/>
    </location>
</feature>
<comment type="caution">
    <text evidence="3">The sequence shown here is derived from an EMBL/GenBank/DDBJ whole genome shotgun (WGS) entry which is preliminary data.</text>
</comment>
<evidence type="ECO:0000259" key="2">
    <source>
        <dbReference type="Pfam" id="PF13441"/>
    </source>
</evidence>
<feature type="signal peptide" evidence="1">
    <location>
        <begin position="1"/>
        <end position="18"/>
    </location>
</feature>
<dbReference type="EMBL" id="JAAEDM010000027">
    <property type="protein sequence ID" value="MBR0671860.1"/>
    <property type="molecule type" value="Genomic_DNA"/>
</dbReference>
<gene>
    <name evidence="3" type="ORF">GXW76_11830</name>
</gene>
<dbReference type="AlphaFoldDB" id="A0A9X9WXI1"/>
<accession>A0A9X9WXI1</accession>
<keyword evidence="1" id="KW-0732">Signal</keyword>
<feature type="domain" description="YMGG-like Gly-zipper" evidence="2">
    <location>
        <begin position="36"/>
        <end position="79"/>
    </location>
</feature>
<keyword evidence="4" id="KW-1185">Reference proteome</keyword>
<dbReference type="InterPro" id="IPR027367">
    <property type="entry name" value="Gly-zipper_YMGG"/>
</dbReference>
<sequence>MKRLLPLLVLPLAGCVVVQPTPLAIPATPVCEDPGAGAAYGAAIGAGIGALAGSANADAGRGALIGAGVGALAGAAIGTQPCEK</sequence>
<evidence type="ECO:0000313" key="3">
    <source>
        <dbReference type="EMBL" id="MBR0671860.1"/>
    </source>
</evidence>
<reference evidence="3" key="2">
    <citation type="journal article" date="2021" name="Syst. Appl. Microbiol.">
        <title>Roseomonas hellenica sp. nov., isolated from roots of wild-growing Alkanna tinctoria.</title>
        <authorList>
            <person name="Rat A."/>
            <person name="Naranjo H.D."/>
            <person name="Lebbe L."/>
            <person name="Cnockaert M."/>
            <person name="Krigas N."/>
            <person name="Grigoriadou K."/>
            <person name="Maloupa E."/>
            <person name="Willems A."/>
        </authorList>
    </citation>
    <scope>NUCLEOTIDE SEQUENCE</scope>
    <source>
        <strain evidence="3">LMG 31231</strain>
    </source>
</reference>
<proteinExistence type="predicted"/>
<evidence type="ECO:0000256" key="1">
    <source>
        <dbReference type="SAM" id="SignalP"/>
    </source>
</evidence>
<dbReference type="Proteomes" id="UP001138751">
    <property type="component" value="Unassembled WGS sequence"/>
</dbReference>
<reference evidence="3" key="1">
    <citation type="submission" date="2020-01" db="EMBL/GenBank/DDBJ databases">
        <authorList>
            <person name="Rat A."/>
        </authorList>
    </citation>
    <scope>NUCLEOTIDE SEQUENCE</scope>
    <source>
        <strain evidence="3">LMG 31231</strain>
    </source>
</reference>
<dbReference type="Pfam" id="PF13441">
    <property type="entry name" value="Gly-zipper_YMGG"/>
    <property type="match status" value="1"/>
</dbReference>
<name>A0A9X9WXI1_9PROT</name>
<protein>
    <recommendedName>
        <fullName evidence="2">YMGG-like Gly-zipper domain-containing protein</fullName>
    </recommendedName>
</protein>
<dbReference type="RefSeq" id="WP_211862233.1">
    <property type="nucleotide sequence ID" value="NZ_JAAEDM010000027.1"/>
</dbReference>